<keyword evidence="10" id="KW-1185">Reference proteome</keyword>
<evidence type="ECO:0000256" key="5">
    <source>
        <dbReference type="ARBA" id="ARBA00046337"/>
    </source>
</evidence>
<keyword evidence="3" id="KW-0238">DNA-binding</keyword>
<protein>
    <recommendedName>
        <fullName evidence="6">HTH-type transcriptional regulator SarZ</fullName>
    </recommendedName>
    <alternativeName>
        <fullName evidence="7">Staphylococcal accessory regulator Z</fullName>
    </alternativeName>
</protein>
<comment type="caution">
    <text evidence="9">The sequence shown here is derived from an EMBL/GenBank/DDBJ whole genome shotgun (WGS) entry which is preliminary data.</text>
</comment>
<gene>
    <name evidence="9" type="ORF">B0175_00800</name>
</gene>
<dbReference type="Pfam" id="PF22381">
    <property type="entry name" value="Staph_reg_Sar_Rot"/>
    <property type="match status" value="1"/>
</dbReference>
<dbReference type="InterPro" id="IPR036388">
    <property type="entry name" value="WH-like_DNA-bd_sf"/>
</dbReference>
<name>A0ABX5JR72_9BACT</name>
<dbReference type="SMART" id="SM00347">
    <property type="entry name" value="HTH_MARR"/>
    <property type="match status" value="1"/>
</dbReference>
<dbReference type="InterPro" id="IPR000835">
    <property type="entry name" value="HTH_MarR-typ"/>
</dbReference>
<proteinExistence type="inferred from homology"/>
<comment type="subcellular location">
    <subcellularLocation>
        <location evidence="1">Cytoplasm</location>
    </subcellularLocation>
</comment>
<keyword evidence="2" id="KW-0805">Transcription regulation</keyword>
<dbReference type="InterPro" id="IPR055166">
    <property type="entry name" value="Transc_reg_Sar_Rot_HTH"/>
</dbReference>
<dbReference type="Proteomes" id="UP000251311">
    <property type="component" value="Unassembled WGS sequence"/>
</dbReference>
<dbReference type="SUPFAM" id="SSF46785">
    <property type="entry name" value="Winged helix' DNA-binding domain"/>
    <property type="match status" value="1"/>
</dbReference>
<evidence type="ECO:0000256" key="7">
    <source>
        <dbReference type="ARBA" id="ARBA00047207"/>
    </source>
</evidence>
<evidence type="ECO:0000256" key="6">
    <source>
        <dbReference type="ARBA" id="ARBA00047188"/>
    </source>
</evidence>
<accession>A0ABX5JR72</accession>
<reference evidence="9 10" key="1">
    <citation type="submission" date="2017-02" db="EMBL/GenBank/DDBJ databases">
        <title>Arcobacter lacus sp. nov., a new species isolated from reclaimed water.</title>
        <authorList>
            <person name="Figueras M.J."/>
            <person name="Perez-Cataluna A."/>
            <person name="Salas-Masso N."/>
        </authorList>
    </citation>
    <scope>NUCLEOTIDE SEQUENCE [LARGE SCALE GENOMIC DNA]</scope>
    <source>
        <strain evidence="9 10">RW43-9</strain>
    </source>
</reference>
<comment type="similarity">
    <text evidence="5">Belongs to the SarZ family.</text>
</comment>
<dbReference type="PRINTS" id="PR00598">
    <property type="entry name" value="HTHMARR"/>
</dbReference>
<evidence type="ECO:0000256" key="2">
    <source>
        <dbReference type="ARBA" id="ARBA00023015"/>
    </source>
</evidence>
<evidence type="ECO:0000313" key="10">
    <source>
        <dbReference type="Proteomes" id="UP000251311"/>
    </source>
</evidence>
<evidence type="ECO:0000313" key="9">
    <source>
        <dbReference type="EMBL" id="PUE67810.1"/>
    </source>
</evidence>
<dbReference type="InterPro" id="IPR036390">
    <property type="entry name" value="WH_DNA-bd_sf"/>
</dbReference>
<dbReference type="PROSITE" id="PS50995">
    <property type="entry name" value="HTH_MARR_2"/>
    <property type="match status" value="1"/>
</dbReference>
<sequence length="126" mass="14678">MLQKISKIELNKYNLTNSEFDVLITTLVSGDEEYKISPTILYEKLLFSTGAITKILNKLEDKKLILRIDNEFDKRSKLLQLTPFGKETCEKLFADISSFQESIYSVLTKNERDIFIKALYKMVKEL</sequence>
<dbReference type="Gene3D" id="1.10.10.10">
    <property type="entry name" value="Winged helix-like DNA-binding domain superfamily/Winged helix DNA-binding domain"/>
    <property type="match status" value="1"/>
</dbReference>
<organism evidence="9 10">
    <name type="scientific">Arcobacter lacus</name>
    <dbReference type="NCBI Taxonomy" id="1912876"/>
    <lineage>
        <taxon>Bacteria</taxon>
        <taxon>Pseudomonadati</taxon>
        <taxon>Campylobacterota</taxon>
        <taxon>Epsilonproteobacteria</taxon>
        <taxon>Campylobacterales</taxon>
        <taxon>Arcobacteraceae</taxon>
        <taxon>Arcobacter</taxon>
    </lineage>
</organism>
<dbReference type="EMBL" id="MUXF01000001">
    <property type="protein sequence ID" value="PUE67810.1"/>
    <property type="molecule type" value="Genomic_DNA"/>
</dbReference>
<evidence type="ECO:0000256" key="4">
    <source>
        <dbReference type="ARBA" id="ARBA00023163"/>
    </source>
</evidence>
<dbReference type="PANTHER" id="PTHR42756:SF1">
    <property type="entry name" value="TRANSCRIPTIONAL REPRESSOR OF EMRAB OPERON"/>
    <property type="match status" value="1"/>
</dbReference>
<evidence type="ECO:0000256" key="3">
    <source>
        <dbReference type="ARBA" id="ARBA00023125"/>
    </source>
</evidence>
<keyword evidence="4" id="KW-0804">Transcription</keyword>
<dbReference type="PANTHER" id="PTHR42756">
    <property type="entry name" value="TRANSCRIPTIONAL REGULATOR, MARR"/>
    <property type="match status" value="1"/>
</dbReference>
<feature type="domain" description="HTH marR-type" evidence="8">
    <location>
        <begin position="1"/>
        <end position="124"/>
    </location>
</feature>
<evidence type="ECO:0000259" key="8">
    <source>
        <dbReference type="PROSITE" id="PS50995"/>
    </source>
</evidence>
<evidence type="ECO:0000256" key="1">
    <source>
        <dbReference type="ARBA" id="ARBA00004496"/>
    </source>
</evidence>